<feature type="repeat" description="ANK" evidence="3">
    <location>
        <begin position="647"/>
        <end position="679"/>
    </location>
</feature>
<dbReference type="PROSITE" id="PS50297">
    <property type="entry name" value="ANK_REP_REGION"/>
    <property type="match status" value="10"/>
</dbReference>
<dbReference type="Gene3D" id="1.25.40.20">
    <property type="entry name" value="Ankyrin repeat-containing domain"/>
    <property type="match status" value="5"/>
</dbReference>
<dbReference type="PANTHER" id="PTHR24188">
    <property type="entry name" value="ANKYRIN REPEAT PROTEIN"/>
    <property type="match status" value="1"/>
</dbReference>
<dbReference type="Pfam" id="PF22939">
    <property type="entry name" value="WHD_GPIID"/>
    <property type="match status" value="1"/>
</dbReference>
<feature type="repeat" description="ANK" evidence="3">
    <location>
        <begin position="745"/>
        <end position="777"/>
    </location>
</feature>
<dbReference type="Pfam" id="PF12796">
    <property type="entry name" value="Ank_2"/>
    <property type="match status" value="4"/>
</dbReference>
<feature type="repeat" description="ANK" evidence="3">
    <location>
        <begin position="548"/>
        <end position="580"/>
    </location>
</feature>
<dbReference type="InterPro" id="IPR054471">
    <property type="entry name" value="GPIID_WHD"/>
</dbReference>
<gene>
    <name evidence="6" type="ORF">GP486_002488</name>
</gene>
<dbReference type="InterPro" id="IPR056884">
    <property type="entry name" value="NPHP3-like_N"/>
</dbReference>
<dbReference type="InterPro" id="IPR002110">
    <property type="entry name" value="Ankyrin_rpt"/>
</dbReference>
<evidence type="ECO:0000259" key="4">
    <source>
        <dbReference type="Pfam" id="PF22939"/>
    </source>
</evidence>
<feature type="repeat" description="ANK" evidence="3">
    <location>
        <begin position="449"/>
        <end position="481"/>
    </location>
</feature>
<feature type="repeat" description="ANK" evidence="3">
    <location>
        <begin position="680"/>
        <end position="712"/>
    </location>
</feature>
<accession>A0A9P8RRN8</accession>
<feature type="repeat" description="ANK" evidence="3">
    <location>
        <begin position="614"/>
        <end position="646"/>
    </location>
</feature>
<dbReference type="EMBL" id="JAGHQM010000280">
    <property type="protein sequence ID" value="KAH0562942.1"/>
    <property type="molecule type" value="Genomic_DNA"/>
</dbReference>
<feature type="repeat" description="ANK" evidence="3">
    <location>
        <begin position="581"/>
        <end position="613"/>
    </location>
</feature>
<protein>
    <submittedName>
        <fullName evidence="6">Uncharacterized protein</fullName>
    </submittedName>
</protein>
<evidence type="ECO:0000313" key="7">
    <source>
        <dbReference type="Proteomes" id="UP000750711"/>
    </source>
</evidence>
<sequence length="847" mass="93842">MSHGDTAVAYIYCNYKEREEQTIAHLIASLAQQLIQRRAVVPEELNRIYHTHSGNQTRPSLKEYSGLLESQLVFFSRVFFVIDALDELQESDGSREMLIGEVQKLQPAVNLMVTSRHDAAIERVFNLENFVCIEVLASDGDVKKYLENQFWHGRLKKNIGSDTQLRDAIINTIVTNARGMFLLARLHMETLARKATRRDLKVAVKALPRELDSVYGEAIQRIRNQDEGDIQLAKQVLFWITFARRPLRLLELQHALAIEVDDTDLDEDALPDGEILTSVCAGLVTIEKESSIIRLAHFTTQEYFERVSANLFPEAQTAIARTCLTYLSFDKFLDDPDKGGWGRESWLQENPLLDYAANYWGRHACGAPEQVLESSILRFFEQDSKMINSVRAMEDWLHYTSFTTNHWVAYAHDKRPLISGLWLASHFGMERTVRVLVERGANFNAKTKYGETPLHRASENGHGVVVKYLLSKGADVNALVGNEELSTHWAAKRGHCEVVRWLLEASCQVNAKDGHGWTMLHWAAKIGHGELAQLLIQNGADISAGTVDDWTPLHIAVGGGQESVVRLLLNAGADVNSKSRGGASAMGWAASNGHERVARLLLEHGVNFDSKADNGRTPLMEAADHGHEGMVKLLLDLGANVNASTQSGATVLYWAACNDHKAIVRLLLEKGAEVNAADSNGHTPLWWAAYKGSATIVQLLLEMGALVDAKADGCTSMHYAAFHGHADVVRLLLDGGADPNAADKWGQSVLMQAAQKGSQAVTRILLEAGAAIDFKEKGGRTALFLAARYGYLDVVKLLVEHGADCETKMDSGRTLLDDVVINGATFEGHEEVMQFLRERSSQKSTKH</sequence>
<dbReference type="PROSITE" id="PS50088">
    <property type="entry name" value="ANK_REPEAT"/>
    <property type="match status" value="11"/>
</dbReference>
<feature type="repeat" description="ANK" evidence="3">
    <location>
        <begin position="778"/>
        <end position="810"/>
    </location>
</feature>
<evidence type="ECO:0000256" key="3">
    <source>
        <dbReference type="PROSITE-ProRule" id="PRU00023"/>
    </source>
</evidence>
<feature type="repeat" description="ANK" evidence="3">
    <location>
        <begin position="712"/>
        <end position="744"/>
    </location>
</feature>
<organism evidence="6 7">
    <name type="scientific">Trichoglossum hirsutum</name>
    <dbReference type="NCBI Taxonomy" id="265104"/>
    <lineage>
        <taxon>Eukaryota</taxon>
        <taxon>Fungi</taxon>
        <taxon>Dikarya</taxon>
        <taxon>Ascomycota</taxon>
        <taxon>Pezizomycotina</taxon>
        <taxon>Geoglossomycetes</taxon>
        <taxon>Geoglossales</taxon>
        <taxon>Geoglossaceae</taxon>
        <taxon>Trichoglossum</taxon>
    </lineage>
</organism>
<dbReference type="Pfam" id="PF13637">
    <property type="entry name" value="Ank_4"/>
    <property type="match status" value="1"/>
</dbReference>
<dbReference type="PRINTS" id="PR01415">
    <property type="entry name" value="ANKYRIN"/>
</dbReference>
<evidence type="ECO:0000259" key="5">
    <source>
        <dbReference type="Pfam" id="PF24883"/>
    </source>
</evidence>
<evidence type="ECO:0000256" key="2">
    <source>
        <dbReference type="ARBA" id="ARBA00023043"/>
    </source>
</evidence>
<dbReference type="SMART" id="SM00248">
    <property type="entry name" value="ANK"/>
    <property type="match status" value="13"/>
</dbReference>
<dbReference type="PANTHER" id="PTHR24188:SF29">
    <property type="entry name" value="GH09064P"/>
    <property type="match status" value="1"/>
</dbReference>
<dbReference type="Proteomes" id="UP000750711">
    <property type="component" value="Unassembled WGS sequence"/>
</dbReference>
<keyword evidence="2 3" id="KW-0040">ANK repeat</keyword>
<keyword evidence="1" id="KW-0677">Repeat</keyword>
<proteinExistence type="predicted"/>
<dbReference type="AlphaFoldDB" id="A0A9P8RRN8"/>
<evidence type="ECO:0000313" key="6">
    <source>
        <dbReference type="EMBL" id="KAH0562942.1"/>
    </source>
</evidence>
<feature type="domain" description="Nephrocystin 3-like N-terminal" evidence="5">
    <location>
        <begin position="5"/>
        <end position="116"/>
    </location>
</feature>
<dbReference type="Pfam" id="PF24883">
    <property type="entry name" value="NPHP3_N"/>
    <property type="match status" value="1"/>
</dbReference>
<feature type="repeat" description="ANK" evidence="3">
    <location>
        <begin position="482"/>
        <end position="514"/>
    </location>
</feature>
<evidence type="ECO:0000256" key="1">
    <source>
        <dbReference type="ARBA" id="ARBA00022737"/>
    </source>
</evidence>
<dbReference type="InterPro" id="IPR036770">
    <property type="entry name" value="Ankyrin_rpt-contain_sf"/>
</dbReference>
<reference evidence="6" key="1">
    <citation type="submission" date="2021-03" db="EMBL/GenBank/DDBJ databases">
        <title>Comparative genomics and phylogenomic investigation of the class Geoglossomycetes provide insights into ecological specialization and systematics.</title>
        <authorList>
            <person name="Melie T."/>
            <person name="Pirro S."/>
            <person name="Miller A.N."/>
            <person name="Quandt A."/>
        </authorList>
    </citation>
    <scope>NUCLEOTIDE SEQUENCE</scope>
    <source>
        <strain evidence="6">CAQ_001_2017</strain>
    </source>
</reference>
<comment type="caution">
    <text evidence="6">The sequence shown here is derived from an EMBL/GenBank/DDBJ whole genome shotgun (WGS) entry which is preliminary data.</text>
</comment>
<dbReference type="SUPFAM" id="SSF48403">
    <property type="entry name" value="Ankyrin repeat"/>
    <property type="match status" value="1"/>
</dbReference>
<name>A0A9P8RRN8_9PEZI</name>
<feature type="domain" description="GPI inositol-deacylase winged helix" evidence="4">
    <location>
        <begin position="231"/>
        <end position="304"/>
    </location>
</feature>
<feature type="repeat" description="ANK" evidence="3">
    <location>
        <begin position="515"/>
        <end position="547"/>
    </location>
</feature>
<keyword evidence="7" id="KW-1185">Reference proteome</keyword>